<evidence type="ECO:0000313" key="4">
    <source>
        <dbReference type="Proteomes" id="UP000724874"/>
    </source>
</evidence>
<feature type="coiled-coil region" evidence="1">
    <location>
        <begin position="365"/>
        <end position="392"/>
    </location>
</feature>
<keyword evidence="4" id="KW-1185">Reference proteome</keyword>
<protein>
    <recommendedName>
        <fullName evidence="2">HNH nuclease domain-containing protein</fullName>
    </recommendedName>
</protein>
<dbReference type="Pfam" id="PF13391">
    <property type="entry name" value="HNH_2"/>
    <property type="match status" value="1"/>
</dbReference>
<sequence>MSATPTPPDIQVYASFPHAIAFGTDLNVDPDNWHWVHSLSFPLPTLDRLQFSHKPYKWIRYSIGIIVGAEGDLSFSPDFRDIADYNSGPPYEPTVLYYHINDDEKRKIFPVDPNITRTRVTSSVATSRRAEFCSEVAERDGNRCVFTEMDADSCNAVHLIAHSKGDTYISTYTQYRSRCLTGDDIIQEIDSVRNGLFLNNLTHGGLGQNIAFLPTPNFAMVTTDIDYNADPEEKRYTAHLFKPSAPSLLGGFNPPPSGSPLRRISNSPEWPPTILFDAVYAGAVLHHFGTQELKDVVSANWNDVFYPDGVMDQPHADYKKITYSRAEDNRKKGKQAQERMMRYDAHHGPDAFDTLMTLPYIMVPQNELKTMLREAKEKAEATEQKRVQEKVNAWNRQVISS</sequence>
<name>A0A9P5TJG6_GYMJU</name>
<comment type="caution">
    <text evidence="3">The sequence shown here is derived from an EMBL/GenBank/DDBJ whole genome shotgun (WGS) entry which is preliminary data.</text>
</comment>
<keyword evidence="1" id="KW-0175">Coiled coil</keyword>
<evidence type="ECO:0000313" key="3">
    <source>
        <dbReference type="EMBL" id="KAF8888174.1"/>
    </source>
</evidence>
<dbReference type="Proteomes" id="UP000724874">
    <property type="component" value="Unassembled WGS sequence"/>
</dbReference>
<dbReference type="InterPro" id="IPR003615">
    <property type="entry name" value="HNH_nuc"/>
</dbReference>
<dbReference type="OrthoDB" id="3269637at2759"/>
<feature type="domain" description="HNH nuclease" evidence="2">
    <location>
        <begin position="144"/>
        <end position="203"/>
    </location>
</feature>
<dbReference type="EMBL" id="JADNYJ010000086">
    <property type="protein sequence ID" value="KAF8888174.1"/>
    <property type="molecule type" value="Genomic_DNA"/>
</dbReference>
<dbReference type="AlphaFoldDB" id="A0A9P5TJG6"/>
<reference evidence="3" key="1">
    <citation type="submission" date="2020-11" db="EMBL/GenBank/DDBJ databases">
        <authorList>
            <consortium name="DOE Joint Genome Institute"/>
            <person name="Ahrendt S."/>
            <person name="Riley R."/>
            <person name="Andreopoulos W."/>
            <person name="LaButti K."/>
            <person name="Pangilinan J."/>
            <person name="Ruiz-duenas F.J."/>
            <person name="Barrasa J.M."/>
            <person name="Sanchez-Garcia M."/>
            <person name="Camarero S."/>
            <person name="Miyauchi S."/>
            <person name="Serrano A."/>
            <person name="Linde D."/>
            <person name="Babiker R."/>
            <person name="Drula E."/>
            <person name="Ayuso-Fernandez I."/>
            <person name="Pacheco R."/>
            <person name="Padilla G."/>
            <person name="Ferreira P."/>
            <person name="Barriuso J."/>
            <person name="Kellner H."/>
            <person name="Castanera R."/>
            <person name="Alfaro M."/>
            <person name="Ramirez L."/>
            <person name="Pisabarro A.G."/>
            <person name="Kuo A."/>
            <person name="Tritt A."/>
            <person name="Lipzen A."/>
            <person name="He G."/>
            <person name="Yan M."/>
            <person name="Ng V."/>
            <person name="Cullen D."/>
            <person name="Martin F."/>
            <person name="Rosso M.-N."/>
            <person name="Henrissat B."/>
            <person name="Hibbett D."/>
            <person name="Martinez A.T."/>
            <person name="Grigoriev I.V."/>
        </authorList>
    </citation>
    <scope>NUCLEOTIDE SEQUENCE</scope>
    <source>
        <strain evidence="3">AH 44721</strain>
    </source>
</reference>
<gene>
    <name evidence="3" type="ORF">CPB84DRAFT_1733273</name>
</gene>
<organism evidence="3 4">
    <name type="scientific">Gymnopilus junonius</name>
    <name type="common">Spectacular rustgill mushroom</name>
    <name type="synonym">Gymnopilus spectabilis subsp. junonius</name>
    <dbReference type="NCBI Taxonomy" id="109634"/>
    <lineage>
        <taxon>Eukaryota</taxon>
        <taxon>Fungi</taxon>
        <taxon>Dikarya</taxon>
        <taxon>Basidiomycota</taxon>
        <taxon>Agaricomycotina</taxon>
        <taxon>Agaricomycetes</taxon>
        <taxon>Agaricomycetidae</taxon>
        <taxon>Agaricales</taxon>
        <taxon>Agaricineae</taxon>
        <taxon>Hymenogastraceae</taxon>
        <taxon>Gymnopilus</taxon>
    </lineage>
</organism>
<accession>A0A9P5TJG6</accession>
<evidence type="ECO:0000259" key="2">
    <source>
        <dbReference type="Pfam" id="PF13391"/>
    </source>
</evidence>
<proteinExistence type="predicted"/>
<evidence type="ECO:0000256" key="1">
    <source>
        <dbReference type="SAM" id="Coils"/>
    </source>
</evidence>